<evidence type="ECO:0000256" key="6">
    <source>
        <dbReference type="ARBA" id="ARBA00023136"/>
    </source>
</evidence>
<evidence type="ECO:0000256" key="2">
    <source>
        <dbReference type="ARBA" id="ARBA00022448"/>
    </source>
</evidence>
<feature type="transmembrane region" description="Helical" evidence="7">
    <location>
        <begin position="140"/>
        <end position="160"/>
    </location>
</feature>
<feature type="domain" description="ABC transmembrane type-1" evidence="8">
    <location>
        <begin position="75"/>
        <end position="264"/>
    </location>
</feature>
<evidence type="ECO:0000256" key="4">
    <source>
        <dbReference type="ARBA" id="ARBA00022692"/>
    </source>
</evidence>
<dbReference type="PROSITE" id="PS50928">
    <property type="entry name" value="ABC_TM1"/>
    <property type="match status" value="1"/>
</dbReference>
<dbReference type="CDD" id="cd06261">
    <property type="entry name" value="TM_PBP2"/>
    <property type="match status" value="1"/>
</dbReference>
<name>A0A940WXI8_9BACI</name>
<dbReference type="PANTHER" id="PTHR43744">
    <property type="entry name" value="ABC TRANSPORTER PERMEASE PROTEIN MG189-RELATED-RELATED"/>
    <property type="match status" value="1"/>
</dbReference>
<proteinExistence type="inferred from homology"/>
<evidence type="ECO:0000256" key="7">
    <source>
        <dbReference type="RuleBase" id="RU363032"/>
    </source>
</evidence>
<feature type="transmembrane region" description="Helical" evidence="7">
    <location>
        <begin position="111"/>
        <end position="134"/>
    </location>
</feature>
<accession>A0A940WXI8</accession>
<dbReference type="PANTHER" id="PTHR43744:SF12">
    <property type="entry name" value="ABC TRANSPORTER PERMEASE PROTEIN MG189-RELATED"/>
    <property type="match status" value="1"/>
</dbReference>
<comment type="caution">
    <text evidence="9">The sequence shown here is derived from an EMBL/GenBank/DDBJ whole genome shotgun (WGS) entry which is preliminary data.</text>
</comment>
<keyword evidence="6 7" id="KW-0472">Membrane</keyword>
<reference evidence="9" key="1">
    <citation type="submission" date="2021-03" db="EMBL/GenBank/DDBJ databases">
        <title>Bacillus suaedae sp. nov., isolated from Suaeda aralocaspica.</title>
        <authorList>
            <person name="Lei R.F.R."/>
        </authorList>
    </citation>
    <scope>NUCLEOTIDE SEQUENCE</scope>
    <source>
        <strain evidence="9">YZJH907-2</strain>
    </source>
</reference>
<evidence type="ECO:0000313" key="9">
    <source>
        <dbReference type="EMBL" id="MBP3950100.1"/>
    </source>
</evidence>
<feature type="transmembrane region" description="Helical" evidence="7">
    <location>
        <begin position="20"/>
        <end position="37"/>
    </location>
</feature>
<evidence type="ECO:0000313" key="10">
    <source>
        <dbReference type="Proteomes" id="UP000678228"/>
    </source>
</evidence>
<evidence type="ECO:0000259" key="8">
    <source>
        <dbReference type="PROSITE" id="PS50928"/>
    </source>
</evidence>
<dbReference type="RefSeq" id="WP_210595713.1">
    <property type="nucleotide sequence ID" value="NZ_JAGKSQ010000001.1"/>
</dbReference>
<dbReference type="InterPro" id="IPR000515">
    <property type="entry name" value="MetI-like"/>
</dbReference>
<comment type="subcellular location">
    <subcellularLocation>
        <location evidence="1 7">Cell membrane</location>
        <topology evidence="1 7">Multi-pass membrane protein</topology>
    </subcellularLocation>
</comment>
<evidence type="ECO:0000256" key="1">
    <source>
        <dbReference type="ARBA" id="ARBA00004651"/>
    </source>
</evidence>
<dbReference type="Proteomes" id="UP000678228">
    <property type="component" value="Unassembled WGS sequence"/>
</dbReference>
<keyword evidence="2 7" id="KW-0813">Transport</keyword>
<dbReference type="Pfam" id="PF00528">
    <property type="entry name" value="BPD_transp_1"/>
    <property type="match status" value="1"/>
</dbReference>
<evidence type="ECO:0000256" key="5">
    <source>
        <dbReference type="ARBA" id="ARBA00022989"/>
    </source>
</evidence>
<dbReference type="SUPFAM" id="SSF161098">
    <property type="entry name" value="MetI-like"/>
    <property type="match status" value="1"/>
</dbReference>
<dbReference type="InterPro" id="IPR035906">
    <property type="entry name" value="MetI-like_sf"/>
</dbReference>
<feature type="transmembrane region" description="Helical" evidence="7">
    <location>
        <begin position="243"/>
        <end position="264"/>
    </location>
</feature>
<gene>
    <name evidence="9" type="ORF">J7W16_03070</name>
</gene>
<sequence>MKPKQLKLKDYFLETSRHTILLVIAFATLIPILWMFATSFKTPADVFAGSLFLPSEFSLDGYIQVFRDIPFSQWFMNSTVISVIQTGGQLLIAICAAYAFANFNFRGREPLFFFVLMTMMIPPQVAMVPTYMIINEMGLVNTFAGVILPQLASGYAIFLLRQAFLTVPKDLGDAAAIDGCNQLQTMWHVYVRLSVTVLVALGLILFVNNWNDYHWPLLVLKDKDLQTLPIAFVQFREENDLDWVPTMAVATLSILPILAIYLVAQRKFVEGFTHTGLKG</sequence>
<keyword evidence="5 7" id="KW-1133">Transmembrane helix</keyword>
<comment type="similarity">
    <text evidence="7">Belongs to the binding-protein-dependent transport system permease family.</text>
</comment>
<dbReference type="Gene3D" id="1.10.3720.10">
    <property type="entry name" value="MetI-like"/>
    <property type="match status" value="1"/>
</dbReference>
<dbReference type="EMBL" id="JAGKSQ010000001">
    <property type="protein sequence ID" value="MBP3950100.1"/>
    <property type="molecule type" value="Genomic_DNA"/>
</dbReference>
<evidence type="ECO:0000256" key="3">
    <source>
        <dbReference type="ARBA" id="ARBA00022475"/>
    </source>
</evidence>
<protein>
    <submittedName>
        <fullName evidence="9">Carbohydrate ABC transporter permease</fullName>
    </submittedName>
</protein>
<dbReference type="GO" id="GO:0005886">
    <property type="term" value="C:plasma membrane"/>
    <property type="evidence" value="ECO:0007669"/>
    <property type="project" value="UniProtKB-SubCell"/>
</dbReference>
<keyword evidence="4 7" id="KW-0812">Transmembrane</keyword>
<keyword evidence="10" id="KW-1185">Reference proteome</keyword>
<dbReference type="AlphaFoldDB" id="A0A940WXI8"/>
<dbReference type="GO" id="GO:0055085">
    <property type="term" value="P:transmembrane transport"/>
    <property type="evidence" value="ECO:0007669"/>
    <property type="project" value="InterPro"/>
</dbReference>
<organism evidence="9 10">
    <name type="scientific">Halalkalibacter suaedae</name>
    <dbReference type="NCBI Taxonomy" id="2822140"/>
    <lineage>
        <taxon>Bacteria</taxon>
        <taxon>Bacillati</taxon>
        <taxon>Bacillota</taxon>
        <taxon>Bacilli</taxon>
        <taxon>Bacillales</taxon>
        <taxon>Bacillaceae</taxon>
        <taxon>Halalkalibacter</taxon>
    </lineage>
</organism>
<keyword evidence="3" id="KW-1003">Cell membrane</keyword>
<feature type="transmembrane region" description="Helical" evidence="7">
    <location>
        <begin position="189"/>
        <end position="207"/>
    </location>
</feature>
<feature type="transmembrane region" description="Helical" evidence="7">
    <location>
        <begin position="74"/>
        <end position="99"/>
    </location>
</feature>